<dbReference type="Proteomes" id="UP000006729">
    <property type="component" value="Chromosome 2"/>
</dbReference>
<gene>
    <name evidence="1" type="ORF">POPTR_002G116900v4</name>
</gene>
<evidence type="ECO:0000313" key="2">
    <source>
        <dbReference type="Proteomes" id="UP000006729"/>
    </source>
</evidence>
<evidence type="ECO:0000313" key="1">
    <source>
        <dbReference type="EMBL" id="KAI9399581.1"/>
    </source>
</evidence>
<reference evidence="1 2" key="1">
    <citation type="journal article" date="2006" name="Science">
        <title>The genome of black cottonwood, Populus trichocarpa (Torr. &amp; Gray).</title>
        <authorList>
            <person name="Tuskan G.A."/>
            <person name="Difazio S."/>
            <person name="Jansson S."/>
            <person name="Bohlmann J."/>
            <person name="Grigoriev I."/>
            <person name="Hellsten U."/>
            <person name="Putnam N."/>
            <person name="Ralph S."/>
            <person name="Rombauts S."/>
            <person name="Salamov A."/>
            <person name="Schein J."/>
            <person name="Sterck L."/>
            <person name="Aerts A."/>
            <person name="Bhalerao R.R."/>
            <person name="Bhalerao R.P."/>
            <person name="Blaudez D."/>
            <person name="Boerjan W."/>
            <person name="Brun A."/>
            <person name="Brunner A."/>
            <person name="Busov V."/>
            <person name="Campbell M."/>
            <person name="Carlson J."/>
            <person name="Chalot M."/>
            <person name="Chapman J."/>
            <person name="Chen G.L."/>
            <person name="Cooper D."/>
            <person name="Coutinho P.M."/>
            <person name="Couturier J."/>
            <person name="Covert S."/>
            <person name="Cronk Q."/>
            <person name="Cunningham R."/>
            <person name="Davis J."/>
            <person name="Degroeve S."/>
            <person name="Dejardin A."/>
            <person name="Depamphilis C."/>
            <person name="Detter J."/>
            <person name="Dirks B."/>
            <person name="Dubchak I."/>
            <person name="Duplessis S."/>
            <person name="Ehlting J."/>
            <person name="Ellis B."/>
            <person name="Gendler K."/>
            <person name="Goodstein D."/>
            <person name="Gribskov M."/>
            <person name="Grimwood J."/>
            <person name="Groover A."/>
            <person name="Gunter L."/>
            <person name="Hamberger B."/>
            <person name="Heinze B."/>
            <person name="Helariutta Y."/>
            <person name="Henrissat B."/>
            <person name="Holligan D."/>
            <person name="Holt R."/>
            <person name="Huang W."/>
            <person name="Islam-Faridi N."/>
            <person name="Jones S."/>
            <person name="Jones-Rhoades M."/>
            <person name="Jorgensen R."/>
            <person name="Joshi C."/>
            <person name="Kangasjarvi J."/>
            <person name="Karlsson J."/>
            <person name="Kelleher C."/>
            <person name="Kirkpatrick R."/>
            <person name="Kirst M."/>
            <person name="Kohler A."/>
            <person name="Kalluri U."/>
            <person name="Larimer F."/>
            <person name="Leebens-Mack J."/>
            <person name="Leple J.C."/>
            <person name="Locascio P."/>
            <person name="Lou Y."/>
            <person name="Lucas S."/>
            <person name="Martin F."/>
            <person name="Montanini B."/>
            <person name="Napoli C."/>
            <person name="Nelson D.R."/>
            <person name="Nelson C."/>
            <person name="Nieminen K."/>
            <person name="Nilsson O."/>
            <person name="Pereda V."/>
            <person name="Peter G."/>
            <person name="Philippe R."/>
            <person name="Pilate G."/>
            <person name="Poliakov A."/>
            <person name="Razumovskaya J."/>
            <person name="Richardson P."/>
            <person name="Rinaldi C."/>
            <person name="Ritland K."/>
            <person name="Rouze P."/>
            <person name="Ryaboy D."/>
            <person name="Schmutz J."/>
            <person name="Schrader J."/>
            <person name="Segerman B."/>
            <person name="Shin H."/>
            <person name="Siddiqui A."/>
            <person name="Sterky F."/>
            <person name="Terry A."/>
            <person name="Tsai C.J."/>
            <person name="Uberbacher E."/>
            <person name="Unneberg P."/>
            <person name="Vahala J."/>
            <person name="Wall K."/>
            <person name="Wessler S."/>
            <person name="Yang G."/>
            <person name="Yin T."/>
            <person name="Douglas C."/>
            <person name="Marra M."/>
            <person name="Sandberg G."/>
            <person name="Van de Peer Y."/>
            <person name="Rokhsar D."/>
        </authorList>
    </citation>
    <scope>NUCLEOTIDE SEQUENCE [LARGE SCALE GENOMIC DNA]</scope>
    <source>
        <strain evidence="2">cv. Nisqually</strain>
    </source>
</reference>
<proteinExistence type="predicted"/>
<keyword evidence="2" id="KW-1185">Reference proteome</keyword>
<sequence length="69" mass="7552">MKGPVRIPTKVLQITTRKAPCGEGTSTWDGFELRIHKRVVDLFSSAEVVKQITSITIEPGVEVEVTIAS</sequence>
<dbReference type="EMBL" id="CM009291">
    <property type="protein sequence ID" value="KAI9399581.1"/>
    <property type="molecule type" value="Genomic_DNA"/>
</dbReference>
<organism evidence="1 2">
    <name type="scientific">Populus trichocarpa</name>
    <name type="common">Western balsam poplar</name>
    <name type="synonym">Populus balsamifera subsp. trichocarpa</name>
    <dbReference type="NCBI Taxonomy" id="3694"/>
    <lineage>
        <taxon>Eukaryota</taxon>
        <taxon>Viridiplantae</taxon>
        <taxon>Streptophyta</taxon>
        <taxon>Embryophyta</taxon>
        <taxon>Tracheophyta</taxon>
        <taxon>Spermatophyta</taxon>
        <taxon>Magnoliopsida</taxon>
        <taxon>eudicotyledons</taxon>
        <taxon>Gunneridae</taxon>
        <taxon>Pentapetalae</taxon>
        <taxon>rosids</taxon>
        <taxon>fabids</taxon>
        <taxon>Malpighiales</taxon>
        <taxon>Salicaceae</taxon>
        <taxon>Saliceae</taxon>
        <taxon>Populus</taxon>
    </lineage>
</organism>
<name>A0ACC0TDI9_POPTR</name>
<comment type="caution">
    <text evidence="1">The sequence shown here is derived from an EMBL/GenBank/DDBJ whole genome shotgun (WGS) entry which is preliminary data.</text>
</comment>
<protein>
    <submittedName>
        <fullName evidence="1">Uncharacterized protein</fullName>
    </submittedName>
</protein>
<accession>A0ACC0TDI9</accession>